<comment type="cofactor">
    <cofactor evidence="2 9">
        <name>Mg(2+)</name>
        <dbReference type="ChEBI" id="CHEBI:18420"/>
    </cofactor>
</comment>
<dbReference type="PROSITE" id="PS00793">
    <property type="entry name" value="DHPS_2"/>
    <property type="match status" value="1"/>
</dbReference>
<evidence type="ECO:0000256" key="8">
    <source>
        <dbReference type="ARBA" id="ARBA00022909"/>
    </source>
</evidence>
<dbReference type="GO" id="GO:0004156">
    <property type="term" value="F:dihydropteroate synthase activity"/>
    <property type="evidence" value="ECO:0007669"/>
    <property type="project" value="UniProtKB-EC"/>
</dbReference>
<dbReference type="HOGENOM" id="CLU_008023_0_2_10"/>
<dbReference type="Pfam" id="PF00809">
    <property type="entry name" value="Pterin_bind"/>
    <property type="match status" value="1"/>
</dbReference>
<keyword evidence="6 9" id="KW-0479">Metal-binding</keyword>
<dbReference type="UniPathway" id="UPA00077">
    <property type="reaction ID" value="UER00156"/>
</dbReference>
<dbReference type="RefSeq" id="WP_011744395.1">
    <property type="nucleotide sequence ID" value="NC_008639.1"/>
</dbReference>
<dbReference type="CDD" id="cd00739">
    <property type="entry name" value="DHPS"/>
    <property type="match status" value="1"/>
</dbReference>
<evidence type="ECO:0000256" key="3">
    <source>
        <dbReference type="ARBA" id="ARBA00004763"/>
    </source>
</evidence>
<gene>
    <name evidence="11" type="ordered locus">Cpha266_0505</name>
</gene>
<dbReference type="GO" id="GO:0046656">
    <property type="term" value="P:folic acid biosynthetic process"/>
    <property type="evidence" value="ECO:0007669"/>
    <property type="project" value="UniProtKB-KW"/>
</dbReference>
<comment type="catalytic activity">
    <reaction evidence="1">
        <text>(7,8-dihydropterin-6-yl)methyl diphosphate + 4-aminobenzoate = 7,8-dihydropteroate + diphosphate</text>
        <dbReference type="Rhea" id="RHEA:19949"/>
        <dbReference type="ChEBI" id="CHEBI:17836"/>
        <dbReference type="ChEBI" id="CHEBI:17839"/>
        <dbReference type="ChEBI" id="CHEBI:33019"/>
        <dbReference type="ChEBI" id="CHEBI:72950"/>
        <dbReference type="EC" id="2.5.1.15"/>
    </reaction>
</comment>
<dbReference type="PROSITE" id="PS50972">
    <property type="entry name" value="PTERIN_BINDING"/>
    <property type="match status" value="1"/>
</dbReference>
<dbReference type="Gene3D" id="3.20.20.20">
    <property type="entry name" value="Dihydropteroate synthase-like"/>
    <property type="match status" value="1"/>
</dbReference>
<dbReference type="EC" id="2.5.1.15" evidence="4 9"/>
<evidence type="ECO:0000259" key="10">
    <source>
        <dbReference type="PROSITE" id="PS50972"/>
    </source>
</evidence>
<comment type="similarity">
    <text evidence="9">Belongs to the DHPS family.</text>
</comment>
<dbReference type="GO" id="GO:0046872">
    <property type="term" value="F:metal ion binding"/>
    <property type="evidence" value="ECO:0007669"/>
    <property type="project" value="UniProtKB-KW"/>
</dbReference>
<reference evidence="11 12" key="1">
    <citation type="submission" date="2006-12" db="EMBL/GenBank/DDBJ databases">
        <title>Complete sequence of Chlorobium phaeobacteroides DSM 266.</title>
        <authorList>
            <consortium name="US DOE Joint Genome Institute"/>
            <person name="Copeland A."/>
            <person name="Lucas S."/>
            <person name="Lapidus A."/>
            <person name="Barry K."/>
            <person name="Detter J.C."/>
            <person name="Glavina del Rio T."/>
            <person name="Hammon N."/>
            <person name="Israni S."/>
            <person name="Pitluck S."/>
            <person name="Goltsman E."/>
            <person name="Schmutz J."/>
            <person name="Larimer F."/>
            <person name="Land M."/>
            <person name="Hauser L."/>
            <person name="Mikhailova N."/>
            <person name="Li T."/>
            <person name="Overmann J."/>
            <person name="Bryant D.A."/>
            <person name="Richardson P."/>
        </authorList>
    </citation>
    <scope>NUCLEOTIDE SEQUENCE [LARGE SCALE GENOMIC DNA]</scope>
    <source>
        <strain evidence="11 12">DSM 266</strain>
    </source>
</reference>
<keyword evidence="8 9" id="KW-0289">Folate biosynthesis</keyword>
<dbReference type="Proteomes" id="UP000008701">
    <property type="component" value="Chromosome"/>
</dbReference>
<dbReference type="NCBIfam" id="TIGR01496">
    <property type="entry name" value="DHPS"/>
    <property type="match status" value="1"/>
</dbReference>
<keyword evidence="12" id="KW-1185">Reference proteome</keyword>
<organism evidence="11 12">
    <name type="scientific">Chlorobium phaeobacteroides (strain DSM 266 / SMG 266 / 2430)</name>
    <dbReference type="NCBI Taxonomy" id="290317"/>
    <lineage>
        <taxon>Bacteria</taxon>
        <taxon>Pseudomonadati</taxon>
        <taxon>Chlorobiota</taxon>
        <taxon>Chlorobiia</taxon>
        <taxon>Chlorobiales</taxon>
        <taxon>Chlorobiaceae</taxon>
        <taxon>Chlorobium/Pelodictyon group</taxon>
        <taxon>Chlorobium</taxon>
    </lineage>
</organism>
<evidence type="ECO:0000256" key="1">
    <source>
        <dbReference type="ARBA" id="ARBA00000012"/>
    </source>
</evidence>
<dbReference type="eggNOG" id="COG0294">
    <property type="taxonomic scope" value="Bacteria"/>
</dbReference>
<evidence type="ECO:0000256" key="7">
    <source>
        <dbReference type="ARBA" id="ARBA00022842"/>
    </source>
</evidence>
<dbReference type="InterPro" id="IPR000489">
    <property type="entry name" value="Pterin-binding_dom"/>
</dbReference>
<evidence type="ECO:0000256" key="5">
    <source>
        <dbReference type="ARBA" id="ARBA00022679"/>
    </source>
</evidence>
<dbReference type="GO" id="GO:0046654">
    <property type="term" value="P:tetrahydrofolate biosynthetic process"/>
    <property type="evidence" value="ECO:0007669"/>
    <property type="project" value="UniProtKB-UniPathway"/>
</dbReference>
<dbReference type="STRING" id="290317.Cpha266_0505"/>
<dbReference type="EMBL" id="CP000492">
    <property type="protein sequence ID" value="ABL64562.1"/>
    <property type="molecule type" value="Genomic_DNA"/>
</dbReference>
<dbReference type="PANTHER" id="PTHR20941">
    <property type="entry name" value="FOLATE SYNTHESIS PROTEINS"/>
    <property type="match status" value="1"/>
</dbReference>
<dbReference type="InterPro" id="IPR006390">
    <property type="entry name" value="DHP_synth_dom"/>
</dbReference>
<evidence type="ECO:0000313" key="12">
    <source>
        <dbReference type="Proteomes" id="UP000008701"/>
    </source>
</evidence>
<keyword evidence="5 9" id="KW-0808">Transferase</keyword>
<evidence type="ECO:0000256" key="2">
    <source>
        <dbReference type="ARBA" id="ARBA00001946"/>
    </source>
</evidence>
<evidence type="ECO:0000256" key="9">
    <source>
        <dbReference type="RuleBase" id="RU361205"/>
    </source>
</evidence>
<comment type="pathway">
    <text evidence="3 9">Cofactor biosynthesis; tetrahydrofolate biosynthesis; 7,8-dihydrofolate from 2-amino-4-hydroxy-6-hydroxymethyl-7,8-dihydropteridine diphosphate and 4-aminobenzoate: step 1/2.</text>
</comment>
<dbReference type="SUPFAM" id="SSF51717">
    <property type="entry name" value="Dihydropteroate synthetase-like"/>
    <property type="match status" value="1"/>
</dbReference>
<proteinExistence type="inferred from homology"/>
<dbReference type="OrthoDB" id="9811744at2"/>
<dbReference type="InterPro" id="IPR011005">
    <property type="entry name" value="Dihydropteroate_synth-like_sf"/>
</dbReference>
<protein>
    <recommendedName>
        <fullName evidence="4 9">Dihydropteroate synthase</fullName>
        <shortName evidence="9">DHPS</shortName>
        <ecNumber evidence="4 9">2.5.1.15</ecNumber>
    </recommendedName>
    <alternativeName>
        <fullName evidence="9">Dihydropteroate pyrophosphorylase</fullName>
    </alternativeName>
</protein>
<dbReference type="PROSITE" id="PS00792">
    <property type="entry name" value="DHPS_1"/>
    <property type="match status" value="1"/>
</dbReference>
<evidence type="ECO:0000313" key="11">
    <source>
        <dbReference type="EMBL" id="ABL64562.1"/>
    </source>
</evidence>
<feature type="domain" description="Pterin-binding" evidence="10">
    <location>
        <begin position="26"/>
        <end position="293"/>
    </location>
</feature>
<comment type="function">
    <text evidence="9">Catalyzes the condensation of para-aminobenzoate (pABA) with 6-hydroxymethyl-7,8-dihydropterin diphosphate (DHPt-PP) to form 7,8-dihydropteroate (H2Pte), the immediate precursor of folate derivatives.</text>
</comment>
<name>A1BDT5_CHLPD</name>
<evidence type="ECO:0000256" key="4">
    <source>
        <dbReference type="ARBA" id="ARBA00012458"/>
    </source>
</evidence>
<dbReference type="PANTHER" id="PTHR20941:SF1">
    <property type="entry name" value="FOLIC ACID SYNTHESIS PROTEIN FOL1"/>
    <property type="match status" value="1"/>
</dbReference>
<dbReference type="InterPro" id="IPR045031">
    <property type="entry name" value="DHP_synth-like"/>
</dbReference>
<sequence length="303" mass="32860">MKSVTDKPDQYLINCSGVTLDLRKAPVVMGIVNVTPDSFYDGGMFVQKKDKPDYDRALNHALQLIRSGATIIDIGGESSRPGAEPIPTEEEIRRTVPLIGMLRKKTDALISIDTWKSEVAEAAIRAGAQLVNDISGFTFDADLPEICRKYQAAVILMHTPTKPQSMQWSTGTSSTSNDIITTVTAYLQRSILTARHHGINDIIIDPGFGFGKTVEENYRLLGAMNKLQKLQRPLLAGVSRKSFLGHVIAEPRQPTPPPSERLSATLAAETIALLNGASIIRAHDVKAAMQTIAVVMASRAASA</sequence>
<evidence type="ECO:0000256" key="6">
    <source>
        <dbReference type="ARBA" id="ARBA00022723"/>
    </source>
</evidence>
<accession>A1BDT5</accession>
<keyword evidence="7 9" id="KW-0460">Magnesium</keyword>
<dbReference type="AlphaFoldDB" id="A1BDT5"/>
<dbReference type="KEGG" id="cph:Cpha266_0505"/>
<dbReference type="GO" id="GO:0005829">
    <property type="term" value="C:cytosol"/>
    <property type="evidence" value="ECO:0007669"/>
    <property type="project" value="TreeGrafter"/>
</dbReference>